<proteinExistence type="predicted"/>
<protein>
    <submittedName>
        <fullName evidence="1">Uncharacterized protein</fullName>
    </submittedName>
</protein>
<dbReference type="PANTHER" id="PTHR46201:SF9">
    <property type="entry name" value="PHD FINGER PROTEIN MALE MEIOCYTE DEATH 1"/>
    <property type="match status" value="1"/>
</dbReference>
<evidence type="ECO:0000313" key="1">
    <source>
        <dbReference type="EMBL" id="RXH79354.1"/>
    </source>
</evidence>
<name>A0A498IAV8_MALDO</name>
<gene>
    <name evidence="1" type="ORF">DVH24_040501</name>
</gene>
<sequence>MDLADRMCTLLGTRTISLRDNSMKAWMDLRLLFEVACRKFMVFKWRDTFFRVSYGISHFAYQYLLSTLHHWNRLRALLAEIIDIENMNTLKDLLSHLESILKVENLKRVSKTLDDIKGV</sequence>
<keyword evidence="2" id="KW-1185">Reference proteome</keyword>
<dbReference type="AlphaFoldDB" id="A0A498IAV8"/>
<reference evidence="1 2" key="1">
    <citation type="submission" date="2018-10" db="EMBL/GenBank/DDBJ databases">
        <title>A high-quality apple genome assembly.</title>
        <authorList>
            <person name="Hu J."/>
        </authorList>
    </citation>
    <scope>NUCLEOTIDE SEQUENCE [LARGE SCALE GENOMIC DNA]</scope>
    <source>
        <strain evidence="2">cv. HFTH1</strain>
        <tissue evidence="1">Young leaf</tissue>
    </source>
</reference>
<evidence type="ECO:0000313" key="2">
    <source>
        <dbReference type="Proteomes" id="UP000290289"/>
    </source>
</evidence>
<dbReference type="PANTHER" id="PTHR46201">
    <property type="entry name" value="PHD FINGER PROTEIN MALE MEIOCYTE DEATH 1-RELATED"/>
    <property type="match status" value="1"/>
</dbReference>
<dbReference type="EMBL" id="RDQH01000339">
    <property type="protein sequence ID" value="RXH79354.1"/>
    <property type="molecule type" value="Genomic_DNA"/>
</dbReference>
<accession>A0A498IAV8</accession>
<dbReference type="Proteomes" id="UP000290289">
    <property type="component" value="Chromosome 13"/>
</dbReference>
<comment type="caution">
    <text evidence="1">The sequence shown here is derived from an EMBL/GenBank/DDBJ whole genome shotgun (WGS) entry which is preliminary data.</text>
</comment>
<organism evidence="1 2">
    <name type="scientific">Malus domestica</name>
    <name type="common">Apple</name>
    <name type="synonym">Pyrus malus</name>
    <dbReference type="NCBI Taxonomy" id="3750"/>
    <lineage>
        <taxon>Eukaryota</taxon>
        <taxon>Viridiplantae</taxon>
        <taxon>Streptophyta</taxon>
        <taxon>Embryophyta</taxon>
        <taxon>Tracheophyta</taxon>
        <taxon>Spermatophyta</taxon>
        <taxon>Magnoliopsida</taxon>
        <taxon>eudicotyledons</taxon>
        <taxon>Gunneridae</taxon>
        <taxon>Pentapetalae</taxon>
        <taxon>rosids</taxon>
        <taxon>fabids</taxon>
        <taxon>Rosales</taxon>
        <taxon>Rosaceae</taxon>
        <taxon>Amygdaloideae</taxon>
        <taxon>Maleae</taxon>
        <taxon>Malus</taxon>
    </lineage>
</organism>